<organism evidence="9 10">
    <name type="scientific">Lophiostoma macrostomum CBS 122681</name>
    <dbReference type="NCBI Taxonomy" id="1314788"/>
    <lineage>
        <taxon>Eukaryota</taxon>
        <taxon>Fungi</taxon>
        <taxon>Dikarya</taxon>
        <taxon>Ascomycota</taxon>
        <taxon>Pezizomycotina</taxon>
        <taxon>Dothideomycetes</taxon>
        <taxon>Pleosporomycetidae</taxon>
        <taxon>Pleosporales</taxon>
        <taxon>Lophiostomataceae</taxon>
        <taxon>Lophiostoma</taxon>
    </lineage>
</organism>
<feature type="transmembrane region" description="Helical" evidence="7">
    <location>
        <begin position="12"/>
        <end position="32"/>
    </location>
</feature>
<feature type="transmembrane region" description="Helical" evidence="7">
    <location>
        <begin position="244"/>
        <end position="263"/>
    </location>
</feature>
<dbReference type="InterPro" id="IPR052337">
    <property type="entry name" value="SAT4-like"/>
</dbReference>
<name>A0A6A6SW36_9PLEO</name>
<comment type="similarity">
    <text evidence="5">Belongs to the SAT4 family.</text>
</comment>
<feature type="transmembrane region" description="Helical" evidence="7">
    <location>
        <begin position="177"/>
        <end position="195"/>
    </location>
</feature>
<evidence type="ECO:0000256" key="4">
    <source>
        <dbReference type="ARBA" id="ARBA00023136"/>
    </source>
</evidence>
<dbReference type="Proteomes" id="UP000799324">
    <property type="component" value="Unassembled WGS sequence"/>
</dbReference>
<dbReference type="AlphaFoldDB" id="A0A6A6SW36"/>
<feature type="region of interest" description="Disordered" evidence="6">
    <location>
        <begin position="279"/>
        <end position="304"/>
    </location>
</feature>
<evidence type="ECO:0000256" key="5">
    <source>
        <dbReference type="ARBA" id="ARBA00038359"/>
    </source>
</evidence>
<feature type="transmembrane region" description="Helical" evidence="7">
    <location>
        <begin position="44"/>
        <end position="63"/>
    </location>
</feature>
<evidence type="ECO:0000256" key="2">
    <source>
        <dbReference type="ARBA" id="ARBA00022692"/>
    </source>
</evidence>
<protein>
    <recommendedName>
        <fullName evidence="8">Rhodopsin domain-containing protein</fullName>
    </recommendedName>
</protein>
<dbReference type="PANTHER" id="PTHR33048">
    <property type="entry name" value="PTH11-LIKE INTEGRAL MEMBRANE PROTEIN (AFU_ORTHOLOGUE AFUA_5G11245)"/>
    <property type="match status" value="1"/>
</dbReference>
<evidence type="ECO:0000256" key="3">
    <source>
        <dbReference type="ARBA" id="ARBA00022989"/>
    </source>
</evidence>
<dbReference type="OrthoDB" id="5022096at2759"/>
<dbReference type="GO" id="GO:0016020">
    <property type="term" value="C:membrane"/>
    <property type="evidence" value="ECO:0007669"/>
    <property type="project" value="UniProtKB-SubCell"/>
</dbReference>
<gene>
    <name evidence="9" type="ORF">K491DRAFT_606198</name>
</gene>
<evidence type="ECO:0000313" key="9">
    <source>
        <dbReference type="EMBL" id="KAF2651780.1"/>
    </source>
</evidence>
<evidence type="ECO:0000256" key="1">
    <source>
        <dbReference type="ARBA" id="ARBA00004141"/>
    </source>
</evidence>
<feature type="transmembrane region" description="Helical" evidence="7">
    <location>
        <begin position="207"/>
        <end position="224"/>
    </location>
</feature>
<feature type="domain" description="Rhodopsin" evidence="8">
    <location>
        <begin position="29"/>
        <end position="270"/>
    </location>
</feature>
<comment type="subcellular location">
    <subcellularLocation>
        <location evidence="1">Membrane</location>
        <topology evidence="1">Multi-pass membrane protein</topology>
    </subcellularLocation>
</comment>
<feature type="transmembrane region" description="Helical" evidence="7">
    <location>
        <begin position="95"/>
        <end position="112"/>
    </location>
</feature>
<proteinExistence type="inferred from homology"/>
<dbReference type="EMBL" id="MU004417">
    <property type="protein sequence ID" value="KAF2651780.1"/>
    <property type="molecule type" value="Genomic_DNA"/>
</dbReference>
<evidence type="ECO:0000256" key="7">
    <source>
        <dbReference type="SAM" id="Phobius"/>
    </source>
</evidence>
<feature type="transmembrane region" description="Helical" evidence="7">
    <location>
        <begin position="124"/>
        <end position="144"/>
    </location>
</feature>
<evidence type="ECO:0000256" key="6">
    <source>
        <dbReference type="SAM" id="MobiDB-lite"/>
    </source>
</evidence>
<dbReference type="InterPro" id="IPR049326">
    <property type="entry name" value="Rhodopsin_dom_fungi"/>
</dbReference>
<keyword evidence="10" id="KW-1185">Reference proteome</keyword>
<keyword evidence="4 7" id="KW-0472">Membrane</keyword>
<dbReference type="Pfam" id="PF20684">
    <property type="entry name" value="Fung_rhodopsin"/>
    <property type="match status" value="1"/>
</dbReference>
<keyword evidence="2 7" id="KW-0812">Transmembrane</keyword>
<reference evidence="9" key="1">
    <citation type="journal article" date="2020" name="Stud. Mycol.">
        <title>101 Dothideomycetes genomes: a test case for predicting lifestyles and emergence of pathogens.</title>
        <authorList>
            <person name="Haridas S."/>
            <person name="Albert R."/>
            <person name="Binder M."/>
            <person name="Bloem J."/>
            <person name="Labutti K."/>
            <person name="Salamov A."/>
            <person name="Andreopoulos B."/>
            <person name="Baker S."/>
            <person name="Barry K."/>
            <person name="Bills G."/>
            <person name="Bluhm B."/>
            <person name="Cannon C."/>
            <person name="Castanera R."/>
            <person name="Culley D."/>
            <person name="Daum C."/>
            <person name="Ezra D."/>
            <person name="Gonzalez J."/>
            <person name="Henrissat B."/>
            <person name="Kuo A."/>
            <person name="Liang C."/>
            <person name="Lipzen A."/>
            <person name="Lutzoni F."/>
            <person name="Magnuson J."/>
            <person name="Mondo S."/>
            <person name="Nolan M."/>
            <person name="Ohm R."/>
            <person name="Pangilinan J."/>
            <person name="Park H.-J."/>
            <person name="Ramirez L."/>
            <person name="Alfaro M."/>
            <person name="Sun H."/>
            <person name="Tritt A."/>
            <person name="Yoshinaga Y."/>
            <person name="Zwiers L.-H."/>
            <person name="Turgeon B."/>
            <person name="Goodwin S."/>
            <person name="Spatafora J."/>
            <person name="Crous P."/>
            <person name="Grigoriev I."/>
        </authorList>
    </citation>
    <scope>NUCLEOTIDE SEQUENCE</scope>
    <source>
        <strain evidence="9">CBS 122681</strain>
    </source>
</reference>
<accession>A0A6A6SW36</accession>
<keyword evidence="3 7" id="KW-1133">Transmembrane helix</keyword>
<evidence type="ECO:0000259" key="8">
    <source>
        <dbReference type="Pfam" id="PF20684"/>
    </source>
</evidence>
<sequence length="406" mass="44556">MANDEDAGPTILAVTLTITIVALFTFITRLYVRIKMIRNVGWDDYLMAIAMCLVCNTGQAVIIPEVSFGAGRHKGTIPDKDFQTAFMLNVVTQPLYVFAICFVKVSIGFFLLRVAVTPFYRRTIISIMVLVGAYTFAGFITIVAQCTNLAVQWDPTVEGTCWGPNVLKGLSYANQSFNILTDLLFAVIIPIPMLWNLQMNTRQKSTVIGILGLGVFGTAAALVKMSYLTNYGKRGDYLWDSSNITIWTVLESNIGIICGNLPCMKPLFRRVLGSTYGRGTRKTTSAPKYFSRPHGAGTGHHTEKNYSTLASGRTQHGLSNPNGTKDAYMMTTFAIDNPKDDASQRSIIDETPGKTSSESVQWLKENSLGKYGGIMKTTEVSVSGSSERAEGYEDGISVERQAIDMV</sequence>
<evidence type="ECO:0000313" key="10">
    <source>
        <dbReference type="Proteomes" id="UP000799324"/>
    </source>
</evidence>
<dbReference type="PANTHER" id="PTHR33048:SF167">
    <property type="entry name" value="INTEGRAL MEMBRANE PROTEIN"/>
    <property type="match status" value="1"/>
</dbReference>